<proteinExistence type="predicted"/>
<dbReference type="RefSeq" id="WP_044289408.1">
    <property type="nucleotide sequence ID" value="NZ_CABMJZ010000139.1"/>
</dbReference>
<feature type="domain" description="N-acetyltransferase" evidence="3">
    <location>
        <begin position="1"/>
        <end position="158"/>
    </location>
</feature>
<dbReference type="PROSITE" id="PS51186">
    <property type="entry name" value="GNAT"/>
    <property type="match status" value="1"/>
</dbReference>
<dbReference type="Gene3D" id="3.40.630.30">
    <property type="match status" value="1"/>
</dbReference>
<dbReference type="Proteomes" id="UP000306509">
    <property type="component" value="Unassembled WGS sequence"/>
</dbReference>
<reference evidence="4 5" key="1">
    <citation type="journal article" date="2019" name="Anaerobe">
        <title>Detection of Robinsoniella peoriensis in multiple bone samples of a trauma patient.</title>
        <authorList>
            <person name="Schrottner P."/>
            <person name="Hartwich K."/>
            <person name="Bunk B."/>
            <person name="Schober I."/>
            <person name="Helbig S."/>
            <person name="Rudolph W.W."/>
            <person name="Gunzer F."/>
        </authorList>
    </citation>
    <scope>NUCLEOTIDE SEQUENCE [LARGE SCALE GENOMIC DNA]</scope>
    <source>
        <strain evidence="4 5">DSM 106044</strain>
    </source>
</reference>
<sequence length="158" mass="18216">MIIRKLKPKENNILEEMLYNAIYQPDQEPKLPREVIYQPDLYHYIENFGKKDDRCLVAETEGKIVGAVWTRILAGADPGYGNVDAVTPEFAISVNKSYRGQGIGTRLMEEMIQLLREDGYAQASLSVDKDNYALKMYEKTGFQIIEEKEEDYLMLLKL</sequence>
<evidence type="ECO:0000256" key="1">
    <source>
        <dbReference type="ARBA" id="ARBA00022679"/>
    </source>
</evidence>
<comment type="caution">
    <text evidence="4">The sequence shown here is derived from an EMBL/GenBank/DDBJ whole genome shotgun (WGS) entry which is preliminary data.</text>
</comment>
<gene>
    <name evidence="4" type="ORF">DSM106044_05558</name>
</gene>
<evidence type="ECO:0000259" key="3">
    <source>
        <dbReference type="PROSITE" id="PS51186"/>
    </source>
</evidence>
<dbReference type="PANTHER" id="PTHR43420:SF12">
    <property type="entry name" value="N-ACETYLTRANSFERASE DOMAIN-CONTAINING PROTEIN"/>
    <property type="match status" value="1"/>
</dbReference>
<protein>
    <submittedName>
        <fullName evidence="4">Putative acetyltransferase</fullName>
    </submittedName>
</protein>
<organism evidence="4 5">
    <name type="scientific">Robinsoniella peoriensis</name>
    <dbReference type="NCBI Taxonomy" id="180332"/>
    <lineage>
        <taxon>Bacteria</taxon>
        <taxon>Bacillati</taxon>
        <taxon>Bacillota</taxon>
        <taxon>Clostridia</taxon>
        <taxon>Lachnospirales</taxon>
        <taxon>Lachnospiraceae</taxon>
        <taxon>Robinsoniella</taxon>
    </lineage>
</organism>
<dbReference type="OrthoDB" id="9790865at2"/>
<name>A0A4U8PZ04_9FIRM</name>
<dbReference type="AlphaFoldDB" id="A0A4U8PZ04"/>
<keyword evidence="5" id="KW-1185">Reference proteome</keyword>
<dbReference type="PANTHER" id="PTHR43420">
    <property type="entry name" value="ACETYLTRANSFERASE"/>
    <property type="match status" value="1"/>
</dbReference>
<evidence type="ECO:0000313" key="5">
    <source>
        <dbReference type="Proteomes" id="UP000306509"/>
    </source>
</evidence>
<accession>A0A4U8PZ04</accession>
<dbReference type="InterPro" id="IPR016181">
    <property type="entry name" value="Acyl_CoA_acyltransferase"/>
</dbReference>
<evidence type="ECO:0000256" key="2">
    <source>
        <dbReference type="ARBA" id="ARBA00023315"/>
    </source>
</evidence>
<keyword evidence="1 4" id="KW-0808">Transferase</keyword>
<dbReference type="InterPro" id="IPR050680">
    <property type="entry name" value="YpeA/RimI_acetyltransf"/>
</dbReference>
<keyword evidence="2" id="KW-0012">Acyltransferase</keyword>
<dbReference type="SUPFAM" id="SSF55729">
    <property type="entry name" value="Acyl-CoA N-acyltransferases (Nat)"/>
    <property type="match status" value="1"/>
</dbReference>
<dbReference type="EMBL" id="QGQD01000115">
    <property type="protein sequence ID" value="TLC97604.1"/>
    <property type="molecule type" value="Genomic_DNA"/>
</dbReference>
<dbReference type="CDD" id="cd04301">
    <property type="entry name" value="NAT_SF"/>
    <property type="match status" value="1"/>
</dbReference>
<dbReference type="InterPro" id="IPR000182">
    <property type="entry name" value="GNAT_dom"/>
</dbReference>
<dbReference type="GO" id="GO:0016747">
    <property type="term" value="F:acyltransferase activity, transferring groups other than amino-acyl groups"/>
    <property type="evidence" value="ECO:0007669"/>
    <property type="project" value="InterPro"/>
</dbReference>
<dbReference type="Pfam" id="PF00583">
    <property type="entry name" value="Acetyltransf_1"/>
    <property type="match status" value="1"/>
</dbReference>
<dbReference type="STRING" id="180332.GCA_000797495_05702"/>
<evidence type="ECO:0000313" key="4">
    <source>
        <dbReference type="EMBL" id="TLC97604.1"/>
    </source>
</evidence>